<evidence type="ECO:0000313" key="1">
    <source>
        <dbReference type="EMBL" id="AJG99494.2"/>
    </source>
</evidence>
<dbReference type="InterPro" id="IPR009057">
    <property type="entry name" value="Homeodomain-like_sf"/>
</dbReference>
<proteinExistence type="predicted"/>
<dbReference type="SUPFAM" id="SSF46689">
    <property type="entry name" value="Homeodomain-like"/>
    <property type="match status" value="1"/>
</dbReference>
<sequence length="93" mass="11122">MKVREVCPDEREELYNTEKTIKEISKEYGVSTTSLNNWINQVRPKEKISKKPIITNNKSINNKIEDKKDVKEISKLRKENEKIKIEFVWKFPI</sequence>
<organism evidence="1 2">
    <name type="scientific">Clostridium beijerinckii</name>
    <name type="common">Clostridium MP</name>
    <dbReference type="NCBI Taxonomy" id="1520"/>
    <lineage>
        <taxon>Bacteria</taxon>
        <taxon>Bacillati</taxon>
        <taxon>Bacillota</taxon>
        <taxon>Clostridia</taxon>
        <taxon>Eubacteriales</taxon>
        <taxon>Clostridiaceae</taxon>
        <taxon>Clostridium</taxon>
    </lineage>
</organism>
<protein>
    <recommendedName>
        <fullName evidence="3">Transposase</fullName>
    </recommendedName>
</protein>
<gene>
    <name evidence="1" type="ORF">LF65_02924</name>
</gene>
<name>A0A0B5QB80_CLOBE</name>
<evidence type="ECO:0008006" key="3">
    <source>
        <dbReference type="Google" id="ProtNLM"/>
    </source>
</evidence>
<reference evidence="2" key="1">
    <citation type="submission" date="2014-12" db="EMBL/GenBank/DDBJ databases">
        <title>Genome sequence of Clostridium beijerinckii strain 59B.</title>
        <authorList>
            <person name="Little G.T."/>
            <person name="Minton N.P."/>
        </authorList>
    </citation>
    <scope>NUCLEOTIDE SEQUENCE [LARGE SCALE GENOMIC DNA]</scope>
    <source>
        <strain evidence="2">59B</strain>
    </source>
</reference>
<dbReference type="Gene3D" id="1.10.10.60">
    <property type="entry name" value="Homeodomain-like"/>
    <property type="match status" value="1"/>
</dbReference>
<dbReference type="AlphaFoldDB" id="A0A0B5QB80"/>
<dbReference type="Proteomes" id="UP000031866">
    <property type="component" value="Chromosome"/>
</dbReference>
<dbReference type="KEGG" id="cbei:LF65_02924"/>
<dbReference type="EMBL" id="CP010086">
    <property type="protein sequence ID" value="AJG99494.2"/>
    <property type="molecule type" value="Genomic_DNA"/>
</dbReference>
<evidence type="ECO:0000313" key="2">
    <source>
        <dbReference type="Proteomes" id="UP000031866"/>
    </source>
</evidence>
<accession>A0A0B5QB80</accession>